<evidence type="ECO:0000256" key="5">
    <source>
        <dbReference type="ARBA" id="ARBA00022989"/>
    </source>
</evidence>
<evidence type="ECO:0000313" key="11">
    <source>
        <dbReference type="Proteomes" id="UP000297851"/>
    </source>
</evidence>
<feature type="transmembrane region" description="Helical" evidence="9">
    <location>
        <begin position="495"/>
        <end position="516"/>
    </location>
</feature>
<gene>
    <name evidence="10" type="ORF">E3T25_09860</name>
</gene>
<dbReference type="Pfam" id="PF02386">
    <property type="entry name" value="TrkH"/>
    <property type="match status" value="1"/>
</dbReference>
<keyword evidence="6" id="KW-0406">Ion transport</keyword>
<feature type="transmembrane region" description="Helical" evidence="9">
    <location>
        <begin position="279"/>
        <end position="301"/>
    </location>
</feature>
<keyword evidence="4 9" id="KW-0812">Transmembrane</keyword>
<evidence type="ECO:0000256" key="7">
    <source>
        <dbReference type="ARBA" id="ARBA00023136"/>
    </source>
</evidence>
<accession>A0ABY2JB50</accession>
<dbReference type="InterPro" id="IPR003445">
    <property type="entry name" value="Cat_transpt"/>
</dbReference>
<feature type="compositionally biased region" description="Basic and acidic residues" evidence="8">
    <location>
        <begin position="67"/>
        <end position="76"/>
    </location>
</feature>
<evidence type="ECO:0000256" key="1">
    <source>
        <dbReference type="ARBA" id="ARBA00004651"/>
    </source>
</evidence>
<dbReference type="PANTHER" id="PTHR32024:SF1">
    <property type="entry name" value="KTR SYSTEM POTASSIUM UPTAKE PROTEIN B"/>
    <property type="match status" value="1"/>
</dbReference>
<feature type="transmembrane region" description="Helical" evidence="9">
    <location>
        <begin position="438"/>
        <end position="460"/>
    </location>
</feature>
<sequence length="533" mass="56137">MGAARARTESPDCTSNRPWGRNACVCIRTPPLNLTLGSPSPVYTDYLGFCVSAAVTDRGGAVSKPEQTTDAREPYSERVPSLSLRRSGPRVPRARLHPAQVVVAGFAAAILIGTVLLMIPIATPGPGGTPLLIAAFTATSAVCVTGLTVVDTATFWTPFGQVIILALIQVGGFGIMTFASVIGLAVIRKMSLRSRMTAAAEVKSFGLEDVRGLVLGVVRISLIVESIVAVLLSLRFWIGYGEAPGRAIWLGVFHSVSSFNNAGFALFSDNLISYATDPFICLPIAAAVILGGLGFPVIMQLRKHFRNPLKWSMNTRIVLAGTITLLVAGTVYITGVEWNNPGTLGPLDWPSKLLVGFFQSVQTRTAGFNSLDIGAMDSASLLGMDVLMLIGGGPAGTAGGIKITTFAVLFFILLTEIRGEVAVNVFGKRLSRAVHRQAITIVLLAVAVITVSTVALMLITDIGLDALLFEAISAFGTVGLSTGITAGLPPAGHIILMLLMFIGRLGPIAFASALALRDRPTGYELPKERPIIG</sequence>
<feature type="transmembrane region" description="Helical" evidence="9">
    <location>
        <begin position="386"/>
        <end position="417"/>
    </location>
</feature>
<feature type="transmembrane region" description="Helical" evidence="9">
    <location>
        <begin position="313"/>
        <end position="333"/>
    </location>
</feature>
<dbReference type="Proteomes" id="UP000297851">
    <property type="component" value="Unassembled WGS sequence"/>
</dbReference>
<protein>
    <submittedName>
        <fullName evidence="10">TrkH family potassium uptake protein</fullName>
    </submittedName>
</protein>
<keyword evidence="5 9" id="KW-1133">Transmembrane helix</keyword>
<comment type="subcellular location">
    <subcellularLocation>
        <location evidence="1">Cell membrane</location>
        <topology evidence="1">Multi-pass membrane protein</topology>
    </subcellularLocation>
</comment>
<dbReference type="PANTHER" id="PTHR32024">
    <property type="entry name" value="TRK SYSTEM POTASSIUM UPTAKE PROTEIN TRKG-RELATED"/>
    <property type="match status" value="1"/>
</dbReference>
<proteinExistence type="predicted"/>
<dbReference type="EMBL" id="SOGO01000027">
    <property type="protein sequence ID" value="TFD02185.1"/>
    <property type="molecule type" value="Genomic_DNA"/>
</dbReference>
<evidence type="ECO:0000313" key="10">
    <source>
        <dbReference type="EMBL" id="TFD02185.1"/>
    </source>
</evidence>
<keyword evidence="7 9" id="KW-0472">Membrane</keyword>
<keyword evidence="3" id="KW-1003">Cell membrane</keyword>
<keyword evidence="11" id="KW-1185">Reference proteome</keyword>
<feature type="transmembrane region" description="Helical" evidence="9">
    <location>
        <begin position="131"/>
        <end position="150"/>
    </location>
</feature>
<feature type="transmembrane region" description="Helical" evidence="9">
    <location>
        <begin position="213"/>
        <end position="238"/>
    </location>
</feature>
<reference evidence="10 11" key="1">
    <citation type="submission" date="2019-03" db="EMBL/GenBank/DDBJ databases">
        <title>Genomics of glacier-inhabiting Cryobacterium strains.</title>
        <authorList>
            <person name="Liu Q."/>
            <person name="Xin Y.-H."/>
        </authorList>
    </citation>
    <scope>NUCLEOTIDE SEQUENCE [LARGE SCALE GENOMIC DNA]</scope>
    <source>
        <strain evidence="10 11">TMT2-16</strain>
    </source>
</reference>
<evidence type="ECO:0000256" key="6">
    <source>
        <dbReference type="ARBA" id="ARBA00023065"/>
    </source>
</evidence>
<evidence type="ECO:0000256" key="3">
    <source>
        <dbReference type="ARBA" id="ARBA00022475"/>
    </source>
</evidence>
<feature type="transmembrane region" description="Helical" evidence="9">
    <location>
        <begin position="99"/>
        <end position="119"/>
    </location>
</feature>
<evidence type="ECO:0000256" key="4">
    <source>
        <dbReference type="ARBA" id="ARBA00022692"/>
    </source>
</evidence>
<feature type="transmembrane region" description="Helical" evidence="9">
    <location>
        <begin position="247"/>
        <end position="267"/>
    </location>
</feature>
<organism evidence="10 11">
    <name type="scientific">Cryobacterium sandaracinum</name>
    <dbReference type="NCBI Taxonomy" id="1259247"/>
    <lineage>
        <taxon>Bacteria</taxon>
        <taxon>Bacillati</taxon>
        <taxon>Actinomycetota</taxon>
        <taxon>Actinomycetes</taxon>
        <taxon>Micrococcales</taxon>
        <taxon>Microbacteriaceae</taxon>
        <taxon>Cryobacterium</taxon>
    </lineage>
</organism>
<keyword evidence="2" id="KW-0813">Transport</keyword>
<evidence type="ECO:0000256" key="8">
    <source>
        <dbReference type="SAM" id="MobiDB-lite"/>
    </source>
</evidence>
<evidence type="ECO:0000256" key="2">
    <source>
        <dbReference type="ARBA" id="ARBA00022448"/>
    </source>
</evidence>
<name>A0ABY2JB50_9MICO</name>
<feature type="transmembrane region" description="Helical" evidence="9">
    <location>
        <begin position="162"/>
        <end position="187"/>
    </location>
</feature>
<evidence type="ECO:0000256" key="9">
    <source>
        <dbReference type="SAM" id="Phobius"/>
    </source>
</evidence>
<comment type="caution">
    <text evidence="10">The sequence shown here is derived from an EMBL/GenBank/DDBJ whole genome shotgun (WGS) entry which is preliminary data.</text>
</comment>
<feature type="region of interest" description="Disordered" evidence="8">
    <location>
        <begin position="61"/>
        <end position="85"/>
    </location>
</feature>